<accession>A0A8S5QW51</accession>
<protein>
    <submittedName>
        <fullName evidence="1">Uncharacterized protein</fullName>
    </submittedName>
</protein>
<organism evidence="1">
    <name type="scientific">Siphoviridae sp. ct2u94</name>
    <dbReference type="NCBI Taxonomy" id="2826277"/>
    <lineage>
        <taxon>Viruses</taxon>
        <taxon>Duplodnaviria</taxon>
        <taxon>Heunggongvirae</taxon>
        <taxon>Uroviricota</taxon>
        <taxon>Caudoviricetes</taxon>
    </lineage>
</organism>
<name>A0A8S5QW51_9CAUD</name>
<reference evidence="1" key="1">
    <citation type="journal article" date="2021" name="Proc. Natl. Acad. Sci. U.S.A.">
        <title>A Catalog of Tens of Thousands of Viruses from Human Metagenomes Reveals Hidden Associations with Chronic Diseases.</title>
        <authorList>
            <person name="Tisza M.J."/>
            <person name="Buck C.B."/>
        </authorList>
    </citation>
    <scope>NUCLEOTIDE SEQUENCE</scope>
    <source>
        <strain evidence="1">Ct2u94</strain>
    </source>
</reference>
<proteinExistence type="predicted"/>
<sequence length="111" mass="12866">MTQVTQEMPRTIMVTLATDPALMHLVERCLEEKELVEQFTRLFGIGLPRMSKTPIEYMVDEATGWRSDQYRQFFNAFIPFVHRSVYLPMKAQFERDSRSDKGGKRKGGGGF</sequence>
<evidence type="ECO:0000313" key="1">
    <source>
        <dbReference type="EMBL" id="DAE23041.1"/>
    </source>
</evidence>
<dbReference type="EMBL" id="BK015744">
    <property type="protein sequence ID" value="DAE23041.1"/>
    <property type="molecule type" value="Genomic_DNA"/>
</dbReference>